<name>A0A4Y3WHL5_NITWI</name>
<sequence>MIGDRELVTRTAPTLSAHSEERMRIHLVKVTSVFSDGKNAVRRVPARMADISTLYAGENRVVRPT</sequence>
<dbReference type="Proteomes" id="UP000318825">
    <property type="component" value="Unassembled WGS sequence"/>
</dbReference>
<reference evidence="1 2" key="1">
    <citation type="submission" date="2019-06" db="EMBL/GenBank/DDBJ databases">
        <title>Whole genome shotgun sequence of Nitrobacter winogradskyi NBRC 14297.</title>
        <authorList>
            <person name="Hosoyama A."/>
            <person name="Uohara A."/>
            <person name="Ohji S."/>
            <person name="Ichikawa N."/>
        </authorList>
    </citation>
    <scope>NUCLEOTIDE SEQUENCE [LARGE SCALE GENOMIC DNA]</scope>
    <source>
        <strain evidence="1 2">NBRC 14297</strain>
    </source>
</reference>
<evidence type="ECO:0000313" key="1">
    <source>
        <dbReference type="EMBL" id="GEC17630.1"/>
    </source>
</evidence>
<comment type="caution">
    <text evidence="1">The sequence shown here is derived from an EMBL/GenBank/DDBJ whole genome shotgun (WGS) entry which is preliminary data.</text>
</comment>
<protein>
    <submittedName>
        <fullName evidence="1">Uncharacterized protein</fullName>
    </submittedName>
</protein>
<dbReference type="AlphaFoldDB" id="A0A4Y3WHL5"/>
<evidence type="ECO:0000313" key="2">
    <source>
        <dbReference type="Proteomes" id="UP000318825"/>
    </source>
</evidence>
<proteinExistence type="predicted"/>
<gene>
    <name evidence="1" type="ORF">NWI01_35220</name>
</gene>
<organism evidence="1 2">
    <name type="scientific">Nitrobacter winogradskyi</name>
    <name type="common">Nitrobacter agilis</name>
    <dbReference type="NCBI Taxonomy" id="913"/>
    <lineage>
        <taxon>Bacteria</taxon>
        <taxon>Pseudomonadati</taxon>
        <taxon>Pseudomonadota</taxon>
        <taxon>Alphaproteobacteria</taxon>
        <taxon>Hyphomicrobiales</taxon>
        <taxon>Nitrobacteraceae</taxon>
        <taxon>Nitrobacter</taxon>
    </lineage>
</organism>
<dbReference type="EMBL" id="BJNF01000125">
    <property type="protein sequence ID" value="GEC17630.1"/>
    <property type="molecule type" value="Genomic_DNA"/>
</dbReference>
<accession>A0A4Y3WHL5</accession>